<keyword evidence="5" id="KW-0411">Iron-sulfur</keyword>
<evidence type="ECO:0000256" key="1">
    <source>
        <dbReference type="ARBA" id="ARBA00022714"/>
    </source>
</evidence>
<feature type="domain" description="2Fe-2S ferredoxin-type" evidence="6">
    <location>
        <begin position="12"/>
        <end position="88"/>
    </location>
</feature>
<evidence type="ECO:0000256" key="5">
    <source>
        <dbReference type="ARBA" id="ARBA00023014"/>
    </source>
</evidence>
<proteinExistence type="predicted"/>
<keyword evidence="2" id="KW-0479">Metal-binding</keyword>
<protein>
    <submittedName>
        <fullName evidence="7">(2Fe-2S)-binding protein</fullName>
    </submittedName>
</protein>
<accession>A0ABY4P100</accession>
<dbReference type="InterPro" id="IPR001041">
    <property type="entry name" value="2Fe-2S_ferredoxin-type"/>
</dbReference>
<evidence type="ECO:0000256" key="3">
    <source>
        <dbReference type="ARBA" id="ARBA00023002"/>
    </source>
</evidence>
<dbReference type="SUPFAM" id="SSF54292">
    <property type="entry name" value="2Fe-2S ferredoxin-like"/>
    <property type="match status" value="1"/>
</dbReference>
<keyword evidence="1" id="KW-0001">2Fe-2S</keyword>
<dbReference type="PROSITE" id="PS00197">
    <property type="entry name" value="2FE2S_FER_1"/>
    <property type="match status" value="1"/>
</dbReference>
<dbReference type="SUPFAM" id="SSF47741">
    <property type="entry name" value="CO dehydrogenase ISP C-domain like"/>
    <property type="match status" value="1"/>
</dbReference>
<dbReference type="InterPro" id="IPR036884">
    <property type="entry name" value="2Fe-2S-bd_dom_sf"/>
</dbReference>
<evidence type="ECO:0000256" key="4">
    <source>
        <dbReference type="ARBA" id="ARBA00023004"/>
    </source>
</evidence>
<evidence type="ECO:0000313" key="8">
    <source>
        <dbReference type="Proteomes" id="UP000830158"/>
    </source>
</evidence>
<reference evidence="7" key="1">
    <citation type="submission" date="2022-01" db="EMBL/GenBank/DDBJ databases">
        <title>PSI-footprinting approach for the identification of protein synthesis inhibitor producers.</title>
        <authorList>
            <person name="Handel F."/>
            <person name="Kulik A."/>
            <person name="Wex K.W."/>
            <person name="Berscheid A."/>
            <person name="Saur J.S."/>
            <person name="Winkler A."/>
            <person name="Wibberg D."/>
            <person name="Kalinowski J."/>
            <person name="Broetz-Oesterhelt H."/>
            <person name="Mast Y."/>
        </authorList>
    </citation>
    <scope>NUCLEOTIDE SEQUENCE</scope>
    <source>
        <strain evidence="7">KNN 49.3e</strain>
    </source>
</reference>
<name>A0ABY4P100_9PSEU</name>
<dbReference type="RefSeq" id="WP_116111174.1">
    <property type="nucleotide sequence ID" value="NZ_CP091196.1"/>
</dbReference>
<evidence type="ECO:0000259" key="6">
    <source>
        <dbReference type="PROSITE" id="PS51085"/>
    </source>
</evidence>
<dbReference type="EMBL" id="CP091196">
    <property type="protein sequence ID" value="UQS25979.1"/>
    <property type="molecule type" value="Genomic_DNA"/>
</dbReference>
<dbReference type="Pfam" id="PF00111">
    <property type="entry name" value="Fer2"/>
    <property type="match status" value="1"/>
</dbReference>
<dbReference type="InterPro" id="IPR012675">
    <property type="entry name" value="Beta-grasp_dom_sf"/>
</dbReference>
<dbReference type="PANTHER" id="PTHR44379:SF5">
    <property type="entry name" value="OXIDOREDUCTASE WITH IRON-SULFUR SUBUNIT"/>
    <property type="match status" value="1"/>
</dbReference>
<dbReference type="InterPro" id="IPR002888">
    <property type="entry name" value="2Fe-2S-bd"/>
</dbReference>
<dbReference type="PANTHER" id="PTHR44379">
    <property type="entry name" value="OXIDOREDUCTASE WITH IRON-SULFUR SUBUNIT"/>
    <property type="match status" value="1"/>
</dbReference>
<dbReference type="InterPro" id="IPR036010">
    <property type="entry name" value="2Fe-2S_ferredoxin-like_sf"/>
</dbReference>
<evidence type="ECO:0000256" key="2">
    <source>
        <dbReference type="ARBA" id="ARBA00022723"/>
    </source>
</evidence>
<dbReference type="InterPro" id="IPR051452">
    <property type="entry name" value="Diverse_Oxidoreductases"/>
</dbReference>
<keyword evidence="8" id="KW-1185">Reference proteome</keyword>
<evidence type="ECO:0000313" key="7">
    <source>
        <dbReference type="EMBL" id="UQS25979.1"/>
    </source>
</evidence>
<dbReference type="PROSITE" id="PS51085">
    <property type="entry name" value="2FE2S_FER_2"/>
    <property type="match status" value="1"/>
</dbReference>
<dbReference type="InterPro" id="IPR006058">
    <property type="entry name" value="2Fe2S_fd_BS"/>
</dbReference>
<gene>
    <name evidence="7" type="ORF">L1857_25810</name>
</gene>
<sequence>MSKPNAEDVPGREITVTVNGVQRSAWCADRTLLVHFVREQLALPGTHVGCLNGDCGACTVLVDGALVKSCLQLAAAADGAEITTVEGLGEPGNLHPVQEAFWAEDGFQCGFCLPGHLLVTLKLAEQKEDPSEEEIRSALAGNLCRCTGYQSIVAAVRRAVRQPEGA</sequence>
<organism evidence="7 8">
    <name type="scientific">Amycolatopsis thermalba</name>
    <dbReference type="NCBI Taxonomy" id="944492"/>
    <lineage>
        <taxon>Bacteria</taxon>
        <taxon>Bacillati</taxon>
        <taxon>Actinomycetota</taxon>
        <taxon>Actinomycetes</taxon>
        <taxon>Pseudonocardiales</taxon>
        <taxon>Pseudonocardiaceae</taxon>
        <taxon>Amycolatopsis</taxon>
    </lineage>
</organism>
<keyword evidence="4" id="KW-0408">Iron</keyword>
<dbReference type="Proteomes" id="UP000830158">
    <property type="component" value="Chromosome"/>
</dbReference>
<keyword evidence="3" id="KW-0560">Oxidoreductase</keyword>
<dbReference type="Gene3D" id="1.10.150.120">
    <property type="entry name" value="[2Fe-2S]-binding domain"/>
    <property type="match status" value="1"/>
</dbReference>
<dbReference type="Pfam" id="PF01799">
    <property type="entry name" value="Fer2_2"/>
    <property type="match status" value="1"/>
</dbReference>
<dbReference type="Gene3D" id="3.10.20.30">
    <property type="match status" value="1"/>
</dbReference>